<evidence type="ECO:0000313" key="8">
    <source>
        <dbReference type="Proteomes" id="UP000198701"/>
    </source>
</evidence>
<feature type="transmembrane region" description="Helical" evidence="6">
    <location>
        <begin position="89"/>
        <end position="108"/>
    </location>
</feature>
<evidence type="ECO:0000256" key="6">
    <source>
        <dbReference type="SAM" id="Phobius"/>
    </source>
</evidence>
<dbReference type="OrthoDB" id="9808930at2"/>
<dbReference type="Pfam" id="PF09685">
    <property type="entry name" value="MamF_MmsF"/>
    <property type="match status" value="1"/>
</dbReference>
<name>A0A1G9G3K5_9MICO</name>
<keyword evidence="2 6" id="KW-0812">Transmembrane</keyword>
<dbReference type="Proteomes" id="UP000198701">
    <property type="component" value="Unassembled WGS sequence"/>
</dbReference>
<dbReference type="AlphaFoldDB" id="A0A1G9G3K5"/>
<evidence type="ECO:0000256" key="4">
    <source>
        <dbReference type="ARBA" id="ARBA00023136"/>
    </source>
</evidence>
<dbReference type="InterPro" id="IPR019109">
    <property type="entry name" value="MamF_MmsF"/>
</dbReference>
<dbReference type="STRING" id="386301.SAMN05216282_11932"/>
<proteinExistence type="predicted"/>
<organism evidence="7 8">
    <name type="scientific">Cryobacterium psychrotolerans</name>
    <dbReference type="NCBI Taxonomy" id="386301"/>
    <lineage>
        <taxon>Bacteria</taxon>
        <taxon>Bacillati</taxon>
        <taxon>Actinomycetota</taxon>
        <taxon>Actinomycetes</taxon>
        <taxon>Micrococcales</taxon>
        <taxon>Microbacteriaceae</taxon>
        <taxon>Cryobacterium</taxon>
    </lineage>
</organism>
<evidence type="ECO:0000256" key="5">
    <source>
        <dbReference type="SAM" id="MobiDB-lite"/>
    </source>
</evidence>
<dbReference type="RefSeq" id="WP_092324561.1">
    <property type="nucleotide sequence ID" value="NZ_FNFU01000019.1"/>
</dbReference>
<comment type="subcellular location">
    <subcellularLocation>
        <location evidence="1">Membrane</location>
        <topology evidence="1">Multi-pass membrane protein</topology>
    </subcellularLocation>
</comment>
<keyword evidence="8" id="KW-1185">Reference proteome</keyword>
<keyword evidence="4 6" id="KW-0472">Membrane</keyword>
<feature type="transmembrane region" description="Helical" evidence="6">
    <location>
        <begin position="46"/>
        <end position="68"/>
    </location>
</feature>
<evidence type="ECO:0000313" key="7">
    <source>
        <dbReference type="EMBL" id="SDK94853.1"/>
    </source>
</evidence>
<evidence type="ECO:0000256" key="1">
    <source>
        <dbReference type="ARBA" id="ARBA00004141"/>
    </source>
</evidence>
<reference evidence="7 8" key="1">
    <citation type="submission" date="2016-10" db="EMBL/GenBank/DDBJ databases">
        <authorList>
            <person name="de Groot N.N."/>
        </authorList>
    </citation>
    <scope>NUCLEOTIDE SEQUENCE [LARGE SCALE GENOMIC DNA]</scope>
    <source>
        <strain evidence="7 8">CGMCC 1.5382</strain>
    </source>
</reference>
<gene>
    <name evidence="7" type="ORF">SAMN05216282_11932</name>
</gene>
<accession>A0A1G9G3K5</accession>
<dbReference type="EMBL" id="FNFU01000019">
    <property type="protein sequence ID" value="SDK94853.1"/>
    <property type="molecule type" value="Genomic_DNA"/>
</dbReference>
<feature type="transmembrane region" description="Helical" evidence="6">
    <location>
        <begin position="114"/>
        <end position="133"/>
    </location>
</feature>
<keyword evidence="3 6" id="KW-1133">Transmembrane helix</keyword>
<feature type="region of interest" description="Disordered" evidence="5">
    <location>
        <begin position="1"/>
        <end position="30"/>
    </location>
</feature>
<evidence type="ECO:0000256" key="3">
    <source>
        <dbReference type="ARBA" id="ARBA00022989"/>
    </source>
</evidence>
<protein>
    <submittedName>
        <fullName evidence="7">Uncharacterized protein</fullName>
    </submittedName>
</protein>
<evidence type="ECO:0000256" key="2">
    <source>
        <dbReference type="ARBA" id="ARBA00022692"/>
    </source>
</evidence>
<sequence length="152" mass="16932">MSDPNAQIPDDPYRGQRPPQDPYRAPYQGPAPVPAAPLTEADDRQWASFAHLGGILSFFPSLLIWLIFKDRGRFTAEEAKEALNFQITLVFGYVAINIIASFLASITFGIGGIFGIFSVALWVVSLIFSILGFQQAKDGHHYRYPFAVRLIK</sequence>